<proteinExistence type="predicted"/>
<evidence type="ECO:0000313" key="2">
    <source>
        <dbReference type="EMBL" id="KEQ58182.1"/>
    </source>
</evidence>
<evidence type="ECO:0008006" key="4">
    <source>
        <dbReference type="Google" id="ProtNLM"/>
    </source>
</evidence>
<dbReference type="HOGENOM" id="CLU_977303_0_0_1"/>
<name>A0A074VKM7_AURM1</name>
<dbReference type="RefSeq" id="XP_040875205.1">
    <property type="nucleotide sequence ID" value="XM_041023668.1"/>
</dbReference>
<dbReference type="PANTHER" id="PTHR42085">
    <property type="entry name" value="F-BOX DOMAIN-CONTAINING PROTEIN"/>
    <property type="match status" value="1"/>
</dbReference>
<gene>
    <name evidence="2" type="ORF">M437DRAFT_59959</name>
</gene>
<accession>A0A074VKM7</accession>
<dbReference type="Proteomes" id="UP000030672">
    <property type="component" value="Unassembled WGS sequence"/>
</dbReference>
<dbReference type="InterPro" id="IPR038883">
    <property type="entry name" value="AN11006-like"/>
</dbReference>
<dbReference type="PANTHER" id="PTHR42085:SF1">
    <property type="entry name" value="F-BOX DOMAIN-CONTAINING PROTEIN"/>
    <property type="match status" value="1"/>
</dbReference>
<sequence>MPSLLTLPAELRNQIYDLLFLESCPYTCTTNGTPRSRSSIADFGKPSSLDETTSTPAQPLLLTCRQMHRETQLLHLQRTSFAVGGLYADPEAFARLCTANLPPQLAKQLRHITLVGRINRLRALNESWNGVPFGNPHLSLETLVIVPRRPAQYDRHYAEIADLDSAHTLSYTLSETLKNLHNVQRVVVRNEDDCFNDVVWKVIYRSLISRLLRWGGKLCSCRFQEGDGWFEILVDGRDADPEVYRDADTEFQRIMD</sequence>
<feature type="region of interest" description="Disordered" evidence="1">
    <location>
        <begin position="32"/>
        <end position="55"/>
    </location>
</feature>
<evidence type="ECO:0000256" key="1">
    <source>
        <dbReference type="SAM" id="MobiDB-lite"/>
    </source>
</evidence>
<dbReference type="AlphaFoldDB" id="A0A074VKM7"/>
<protein>
    <recommendedName>
        <fullName evidence="4">F-box domain-containing protein</fullName>
    </recommendedName>
</protein>
<dbReference type="STRING" id="1043003.A0A074VKM7"/>
<dbReference type="GeneID" id="63917041"/>
<dbReference type="EMBL" id="KL584858">
    <property type="protein sequence ID" value="KEQ58182.1"/>
    <property type="molecule type" value="Genomic_DNA"/>
</dbReference>
<keyword evidence="3" id="KW-1185">Reference proteome</keyword>
<organism evidence="2 3">
    <name type="scientific">Aureobasidium melanogenum (strain CBS 110374)</name>
    <name type="common">Aureobasidium pullulans var. melanogenum</name>
    <dbReference type="NCBI Taxonomy" id="1043003"/>
    <lineage>
        <taxon>Eukaryota</taxon>
        <taxon>Fungi</taxon>
        <taxon>Dikarya</taxon>
        <taxon>Ascomycota</taxon>
        <taxon>Pezizomycotina</taxon>
        <taxon>Dothideomycetes</taxon>
        <taxon>Dothideomycetidae</taxon>
        <taxon>Dothideales</taxon>
        <taxon>Saccotheciaceae</taxon>
        <taxon>Aureobasidium</taxon>
    </lineage>
</organism>
<reference evidence="2 3" key="1">
    <citation type="journal article" date="2014" name="BMC Genomics">
        <title>Genome sequencing of four Aureobasidium pullulans varieties: biotechnological potential, stress tolerance, and description of new species.</title>
        <authorList>
            <person name="Gostin Ar C."/>
            <person name="Ohm R.A."/>
            <person name="Kogej T."/>
            <person name="Sonjak S."/>
            <person name="Turk M."/>
            <person name="Zajc J."/>
            <person name="Zalar P."/>
            <person name="Grube M."/>
            <person name="Sun H."/>
            <person name="Han J."/>
            <person name="Sharma A."/>
            <person name="Chiniquy J."/>
            <person name="Ngan C.Y."/>
            <person name="Lipzen A."/>
            <person name="Barry K."/>
            <person name="Grigoriev I.V."/>
            <person name="Gunde-Cimerman N."/>
        </authorList>
    </citation>
    <scope>NUCLEOTIDE SEQUENCE [LARGE SCALE GENOMIC DNA]</scope>
    <source>
        <strain evidence="2 3">CBS 110374</strain>
    </source>
</reference>
<evidence type="ECO:0000313" key="3">
    <source>
        <dbReference type="Proteomes" id="UP000030672"/>
    </source>
</evidence>